<evidence type="ECO:0000256" key="2">
    <source>
        <dbReference type="ARBA" id="ARBA00006446"/>
    </source>
</evidence>
<reference evidence="14 15" key="1">
    <citation type="submission" date="2017-01" db="EMBL/GenBank/DDBJ databases">
        <authorList>
            <person name="Varghese N."/>
            <person name="Submissions S."/>
        </authorList>
    </citation>
    <scope>NUCLEOTIDE SEQUENCE [LARGE SCALE GENOMIC DNA]</scope>
    <source>
        <strain evidence="14 15">ATCC 35905</strain>
    </source>
</reference>
<organism evidence="14 15">
    <name type="scientific">Acidiphilium rubrum</name>
    <dbReference type="NCBI Taxonomy" id="526"/>
    <lineage>
        <taxon>Bacteria</taxon>
        <taxon>Pseudomonadati</taxon>
        <taxon>Pseudomonadota</taxon>
        <taxon>Alphaproteobacteria</taxon>
        <taxon>Acetobacterales</taxon>
        <taxon>Acidocellaceae</taxon>
        <taxon>Acidiphilium</taxon>
    </lineage>
</organism>
<evidence type="ECO:0000313" key="14">
    <source>
        <dbReference type="EMBL" id="SIQ19865.1"/>
    </source>
</evidence>
<keyword evidence="7 9" id="KW-0129">CBS domain</keyword>
<comment type="subcellular location">
    <subcellularLocation>
        <location evidence="1">Cell membrane</location>
        <topology evidence="1">Multi-pass membrane protein</topology>
    </subcellularLocation>
</comment>
<keyword evidence="6 10" id="KW-1133">Transmembrane helix</keyword>
<comment type="caution">
    <text evidence="14">The sequence shown here is derived from an EMBL/GenBank/DDBJ whole genome shotgun (WGS) entry which is preliminary data.</text>
</comment>
<keyword evidence="8 10" id="KW-0472">Membrane</keyword>
<dbReference type="Pfam" id="PF00571">
    <property type="entry name" value="CBS"/>
    <property type="match status" value="2"/>
</dbReference>
<dbReference type="AlphaFoldDB" id="A0A8G2CI65"/>
<dbReference type="InterPro" id="IPR000644">
    <property type="entry name" value="CBS_dom"/>
</dbReference>
<evidence type="ECO:0000256" key="10">
    <source>
        <dbReference type="PROSITE-ProRule" id="PRU01193"/>
    </source>
</evidence>
<feature type="domain" description="CBS" evidence="12">
    <location>
        <begin position="292"/>
        <end position="350"/>
    </location>
</feature>
<dbReference type="InterPro" id="IPR005170">
    <property type="entry name" value="Transptr-assoc_dom"/>
</dbReference>
<evidence type="ECO:0000256" key="6">
    <source>
        <dbReference type="ARBA" id="ARBA00022989"/>
    </source>
</evidence>
<evidence type="ECO:0000256" key="9">
    <source>
        <dbReference type="PROSITE-ProRule" id="PRU00703"/>
    </source>
</evidence>
<evidence type="ECO:0000256" key="1">
    <source>
        <dbReference type="ARBA" id="ARBA00004651"/>
    </source>
</evidence>
<evidence type="ECO:0000256" key="5">
    <source>
        <dbReference type="ARBA" id="ARBA00022737"/>
    </source>
</evidence>
<dbReference type="Gene3D" id="3.30.465.10">
    <property type="match status" value="1"/>
</dbReference>
<dbReference type="PROSITE" id="PS51846">
    <property type="entry name" value="CNNM"/>
    <property type="match status" value="1"/>
</dbReference>
<proteinExistence type="inferred from homology"/>
<dbReference type="SUPFAM" id="SSF54631">
    <property type="entry name" value="CBS-domain pair"/>
    <property type="match status" value="1"/>
</dbReference>
<keyword evidence="4 10" id="KW-0812">Transmembrane</keyword>
<evidence type="ECO:0000256" key="3">
    <source>
        <dbReference type="ARBA" id="ARBA00022475"/>
    </source>
</evidence>
<dbReference type="InterPro" id="IPR036318">
    <property type="entry name" value="FAD-bd_PCMH-like_sf"/>
</dbReference>
<dbReference type="PANTHER" id="PTHR43099:SF2">
    <property type="entry name" value="UPF0053 PROTEIN YRKA"/>
    <property type="match status" value="1"/>
</dbReference>
<evidence type="ECO:0000256" key="11">
    <source>
        <dbReference type="SAM" id="Phobius"/>
    </source>
</evidence>
<keyword evidence="5" id="KW-0677">Repeat</keyword>
<feature type="transmembrane region" description="Helical" evidence="11">
    <location>
        <begin position="70"/>
        <end position="94"/>
    </location>
</feature>
<dbReference type="GO" id="GO:0050660">
    <property type="term" value="F:flavin adenine dinucleotide binding"/>
    <property type="evidence" value="ECO:0007669"/>
    <property type="project" value="InterPro"/>
</dbReference>
<keyword evidence="15" id="KW-1185">Reference proteome</keyword>
<dbReference type="InterPro" id="IPR002550">
    <property type="entry name" value="CNNM"/>
</dbReference>
<evidence type="ECO:0000259" key="12">
    <source>
        <dbReference type="PROSITE" id="PS51371"/>
    </source>
</evidence>
<feature type="domain" description="CNNM transmembrane" evidence="13">
    <location>
        <begin position="10"/>
        <end position="211"/>
    </location>
</feature>
<dbReference type="SMART" id="SM00116">
    <property type="entry name" value="CBS"/>
    <property type="match status" value="2"/>
</dbReference>
<dbReference type="SUPFAM" id="SSF56176">
    <property type="entry name" value="FAD-binding/transporter-associated domain-like"/>
    <property type="match status" value="1"/>
</dbReference>
<feature type="transmembrane region" description="Helical" evidence="11">
    <location>
        <begin position="12"/>
        <end position="34"/>
    </location>
</feature>
<evidence type="ECO:0000256" key="8">
    <source>
        <dbReference type="ARBA" id="ARBA00023136"/>
    </source>
</evidence>
<dbReference type="Proteomes" id="UP000186308">
    <property type="component" value="Unassembled WGS sequence"/>
</dbReference>
<dbReference type="SMART" id="SM01091">
    <property type="entry name" value="CorC_HlyC"/>
    <property type="match status" value="1"/>
</dbReference>
<evidence type="ECO:0000313" key="15">
    <source>
        <dbReference type="Proteomes" id="UP000186308"/>
    </source>
</evidence>
<keyword evidence="3" id="KW-1003">Cell membrane</keyword>
<feature type="transmembrane region" description="Helical" evidence="11">
    <location>
        <begin position="114"/>
        <end position="134"/>
    </location>
</feature>
<dbReference type="InterPro" id="IPR044751">
    <property type="entry name" value="Ion_transp-like_CBS"/>
</dbReference>
<dbReference type="Pfam" id="PF03471">
    <property type="entry name" value="CorC_HlyC"/>
    <property type="match status" value="1"/>
</dbReference>
<comment type="similarity">
    <text evidence="2">Belongs to the UPF0053 family. Hemolysin C subfamily.</text>
</comment>
<dbReference type="CDD" id="cd04590">
    <property type="entry name" value="CBS_pair_CorC_HlyC_assoc"/>
    <property type="match status" value="1"/>
</dbReference>
<dbReference type="PANTHER" id="PTHR43099">
    <property type="entry name" value="UPF0053 PROTEIN YRKA"/>
    <property type="match status" value="1"/>
</dbReference>
<dbReference type="InterPro" id="IPR051676">
    <property type="entry name" value="UPF0053_domain"/>
</dbReference>
<evidence type="ECO:0000256" key="4">
    <source>
        <dbReference type="ARBA" id="ARBA00022692"/>
    </source>
</evidence>
<name>A0A8G2CI65_ACIRU</name>
<dbReference type="InterPro" id="IPR016169">
    <property type="entry name" value="FAD-bd_PCMH_sub2"/>
</dbReference>
<dbReference type="EMBL" id="FTNE01000002">
    <property type="protein sequence ID" value="SIQ19865.1"/>
    <property type="molecule type" value="Genomic_DNA"/>
</dbReference>
<evidence type="ECO:0000259" key="13">
    <source>
        <dbReference type="PROSITE" id="PS51846"/>
    </source>
</evidence>
<dbReference type="FunFam" id="3.10.580.10:FF:000002">
    <property type="entry name" value="Magnesium/cobalt efflux protein CorC"/>
    <property type="match status" value="1"/>
</dbReference>
<protein>
    <submittedName>
        <fullName evidence="14">Putative hemolysin</fullName>
    </submittedName>
</protein>
<dbReference type="Gene3D" id="3.10.580.10">
    <property type="entry name" value="CBS-domain"/>
    <property type="match status" value="1"/>
</dbReference>
<dbReference type="PROSITE" id="PS51371">
    <property type="entry name" value="CBS"/>
    <property type="match status" value="2"/>
</dbReference>
<dbReference type="Pfam" id="PF01595">
    <property type="entry name" value="CNNM"/>
    <property type="match status" value="1"/>
</dbReference>
<sequence length="441" mass="47904">MYDLSFHLKVFMQIIAEIGLLFFLILLNAGFSLAEMALVSSRRAALALMAQKQISGAARARTLADKPDRFLPTVQIGITAISVLTGVVGGAQLAQALTPELKHITTIAPIASTLSLIITVVTVTFLTLVFGELVPKQLALRNAERIACLVALPLDLFARAAAPLVLVLRGTTHVVLRAFGPVDPHRRAVSEEELKAILAEGTESGMLESEERDMMERVMRLADKPVRAIMTPRQDIAWLDRTAPRGQVITALKSAPHSRFVVCDRSIDNVVGIVQAKDILDRMLDGKDISIATSLRQPLAVPDAISALDALERLKSDPLGVAFVLDEYGSFEGMVTVGDLLEAIVGDVEEPSLTETGEDVPDRFDLDGLEPVDEVAHRLKLGDLPAHGSYHTLGGFLLALLKRVPRQGDAIAYGGWRFEVLAMNGRRVERVRISRDPTVVP</sequence>
<feature type="domain" description="CBS" evidence="12">
    <location>
        <begin position="230"/>
        <end position="289"/>
    </location>
</feature>
<accession>A0A8G2CI65</accession>
<dbReference type="GO" id="GO:0005886">
    <property type="term" value="C:plasma membrane"/>
    <property type="evidence" value="ECO:0007669"/>
    <property type="project" value="UniProtKB-SubCell"/>
</dbReference>
<evidence type="ECO:0000256" key="7">
    <source>
        <dbReference type="ARBA" id="ARBA00023122"/>
    </source>
</evidence>
<dbReference type="InterPro" id="IPR046342">
    <property type="entry name" value="CBS_dom_sf"/>
</dbReference>
<gene>
    <name evidence="14" type="ORF">SAMN05421828_102177</name>
</gene>
<feature type="transmembrane region" description="Helical" evidence="11">
    <location>
        <begin position="146"/>
        <end position="168"/>
    </location>
</feature>